<sequence length="137" mass="14559">MQILTTTMAGQTVQAAMTDLGRYFQEHAIIAEPAAFARAVAKREALGSTYIGAGIATPHYVAPGLTPTLVIARSQSPLAWPDGHTVHLCLVLVLPPGGADAQMIKLMTALADATWLQRLSTATLPVIQELIRQVMEG</sequence>
<feature type="domain" description="PTS EIIA type-2" evidence="1">
    <location>
        <begin position="1"/>
        <end position="134"/>
    </location>
</feature>
<proteinExistence type="predicted"/>
<organism evidence="2 3">
    <name type="scientific">Lacticaseibacillus nasuensis JCM 17158</name>
    <dbReference type="NCBI Taxonomy" id="1291734"/>
    <lineage>
        <taxon>Bacteria</taxon>
        <taxon>Bacillati</taxon>
        <taxon>Bacillota</taxon>
        <taxon>Bacilli</taxon>
        <taxon>Lactobacillales</taxon>
        <taxon>Lactobacillaceae</taxon>
        <taxon>Lacticaseibacillus</taxon>
    </lineage>
</organism>
<dbReference type="Proteomes" id="UP000051804">
    <property type="component" value="Unassembled WGS sequence"/>
</dbReference>
<dbReference type="Pfam" id="PF00359">
    <property type="entry name" value="PTS_EIIA_2"/>
    <property type="match status" value="1"/>
</dbReference>
<accession>A0A0R1JGV2</accession>
<protein>
    <recommendedName>
        <fullName evidence="1">PTS EIIA type-2 domain-containing protein</fullName>
    </recommendedName>
</protein>
<dbReference type="PATRIC" id="fig|1291734.4.peg.597"/>
<dbReference type="PROSITE" id="PS51094">
    <property type="entry name" value="PTS_EIIA_TYPE_2"/>
    <property type="match status" value="1"/>
</dbReference>
<dbReference type="InterPro" id="IPR016152">
    <property type="entry name" value="PTrfase/Anion_transptr"/>
</dbReference>
<dbReference type="STRING" id="1291734.FD02_GL000582"/>
<keyword evidence="3" id="KW-1185">Reference proteome</keyword>
<dbReference type="Gene3D" id="3.40.930.10">
    <property type="entry name" value="Mannitol-specific EII, Chain A"/>
    <property type="match status" value="1"/>
</dbReference>
<dbReference type="RefSeq" id="WP_056952148.1">
    <property type="nucleotide sequence ID" value="NZ_AZDJ01000032.1"/>
</dbReference>
<dbReference type="OrthoDB" id="1640042at2"/>
<evidence type="ECO:0000313" key="2">
    <source>
        <dbReference type="EMBL" id="KRK70511.1"/>
    </source>
</evidence>
<evidence type="ECO:0000259" key="1">
    <source>
        <dbReference type="PROSITE" id="PS51094"/>
    </source>
</evidence>
<dbReference type="InterPro" id="IPR002178">
    <property type="entry name" value="PTS_EIIA_type-2_dom"/>
</dbReference>
<name>A0A0R1JGV2_9LACO</name>
<gene>
    <name evidence="2" type="ORF">FD02_GL000582</name>
</gene>
<dbReference type="AlphaFoldDB" id="A0A0R1JGV2"/>
<dbReference type="SUPFAM" id="SSF55804">
    <property type="entry name" value="Phoshotransferase/anion transport protein"/>
    <property type="match status" value="1"/>
</dbReference>
<comment type="caution">
    <text evidence="2">The sequence shown here is derived from an EMBL/GenBank/DDBJ whole genome shotgun (WGS) entry which is preliminary data.</text>
</comment>
<evidence type="ECO:0000313" key="3">
    <source>
        <dbReference type="Proteomes" id="UP000051804"/>
    </source>
</evidence>
<reference evidence="2 3" key="1">
    <citation type="journal article" date="2015" name="Genome Announc.">
        <title>Expanding the biotechnology potential of lactobacilli through comparative genomics of 213 strains and associated genera.</title>
        <authorList>
            <person name="Sun Z."/>
            <person name="Harris H.M."/>
            <person name="McCann A."/>
            <person name="Guo C."/>
            <person name="Argimon S."/>
            <person name="Zhang W."/>
            <person name="Yang X."/>
            <person name="Jeffery I.B."/>
            <person name="Cooney J.C."/>
            <person name="Kagawa T.F."/>
            <person name="Liu W."/>
            <person name="Song Y."/>
            <person name="Salvetti E."/>
            <person name="Wrobel A."/>
            <person name="Rasinkangas P."/>
            <person name="Parkhill J."/>
            <person name="Rea M.C."/>
            <person name="O'Sullivan O."/>
            <person name="Ritari J."/>
            <person name="Douillard F.P."/>
            <person name="Paul Ross R."/>
            <person name="Yang R."/>
            <person name="Briner A.E."/>
            <person name="Felis G.E."/>
            <person name="de Vos W.M."/>
            <person name="Barrangou R."/>
            <person name="Klaenhammer T.R."/>
            <person name="Caufield P.W."/>
            <person name="Cui Y."/>
            <person name="Zhang H."/>
            <person name="O'Toole P.W."/>
        </authorList>
    </citation>
    <scope>NUCLEOTIDE SEQUENCE [LARGE SCALE GENOMIC DNA]</scope>
    <source>
        <strain evidence="2 3">JCM 17158</strain>
    </source>
</reference>
<dbReference type="EMBL" id="AZDJ01000032">
    <property type="protein sequence ID" value="KRK70511.1"/>
    <property type="molecule type" value="Genomic_DNA"/>
</dbReference>